<organism evidence="3 4">
    <name type="scientific">Micromonospora arida</name>
    <dbReference type="NCBI Taxonomy" id="2203715"/>
    <lineage>
        <taxon>Bacteria</taxon>
        <taxon>Bacillati</taxon>
        <taxon>Actinomycetota</taxon>
        <taxon>Actinomycetes</taxon>
        <taxon>Micromonosporales</taxon>
        <taxon>Micromonosporaceae</taxon>
        <taxon>Micromonospora</taxon>
    </lineage>
</organism>
<evidence type="ECO:0000313" key="4">
    <source>
        <dbReference type="Proteomes" id="UP000266889"/>
    </source>
</evidence>
<feature type="transmembrane region" description="Helical" evidence="2">
    <location>
        <begin position="70"/>
        <end position="91"/>
    </location>
</feature>
<proteinExistence type="predicted"/>
<evidence type="ECO:0008006" key="5">
    <source>
        <dbReference type="Google" id="ProtNLM"/>
    </source>
</evidence>
<reference evidence="3 4" key="1">
    <citation type="submission" date="2018-05" db="EMBL/GenBank/DDBJ databases">
        <title>Micromonospora from Atacama Desert.</title>
        <authorList>
            <person name="Carro L."/>
            <person name="Goodfellow M."/>
            <person name="Klenk H.-P."/>
        </authorList>
    </citation>
    <scope>NUCLEOTIDE SEQUENCE [LARGE SCALE GENOMIC DNA]</scope>
    <source>
        <strain evidence="3 4">LB32</strain>
    </source>
</reference>
<feature type="region of interest" description="Disordered" evidence="1">
    <location>
        <begin position="1"/>
        <end position="26"/>
    </location>
</feature>
<keyword evidence="4" id="KW-1185">Reference proteome</keyword>
<dbReference type="EMBL" id="QGSY01000288">
    <property type="protein sequence ID" value="RQX03739.1"/>
    <property type="molecule type" value="Genomic_DNA"/>
</dbReference>
<feature type="transmembrane region" description="Helical" evidence="2">
    <location>
        <begin position="167"/>
        <end position="187"/>
    </location>
</feature>
<sequence>MDASSGGKPDDGERPDTVRGSGGAPVKPSWLSVKWSKHHKQLGFLAMTALALAGLIIVGARVGWWYGGLAALAVGIVATALPILWSFLGFLELNDPGPWFTSAANLGTQAPRLQAHYERIEGTLRFWKNKATAHYRLHLARVMWSLISSVSLPVLVQRFEKDEPGAVLFMTALTAWTGLISILAYTLKSEEKYQGFRQQESDFYDEGRRLLDFADPRDPKFKERVDGYIRTIDQVRKVGRRVETGSPPSAV</sequence>
<feature type="compositionally biased region" description="Basic and acidic residues" evidence="1">
    <location>
        <begin position="8"/>
        <end position="17"/>
    </location>
</feature>
<keyword evidence="2" id="KW-0472">Membrane</keyword>
<comment type="caution">
    <text evidence="3">The sequence shown here is derived from an EMBL/GenBank/DDBJ whole genome shotgun (WGS) entry which is preliminary data.</text>
</comment>
<dbReference type="Proteomes" id="UP000266889">
    <property type="component" value="Unassembled WGS sequence"/>
</dbReference>
<protein>
    <recommendedName>
        <fullName evidence="5">DUF4231 domain-containing protein</fullName>
    </recommendedName>
</protein>
<evidence type="ECO:0000256" key="2">
    <source>
        <dbReference type="SAM" id="Phobius"/>
    </source>
</evidence>
<dbReference type="RefSeq" id="WP_124861138.1">
    <property type="nucleotide sequence ID" value="NZ_JBEXYX010000007.1"/>
</dbReference>
<evidence type="ECO:0000256" key="1">
    <source>
        <dbReference type="SAM" id="MobiDB-lite"/>
    </source>
</evidence>
<dbReference type="AlphaFoldDB" id="A0A3N9WSQ3"/>
<dbReference type="OrthoDB" id="3370071at2"/>
<keyword evidence="2" id="KW-0812">Transmembrane</keyword>
<accession>A0A3N9WSQ3</accession>
<keyword evidence="2" id="KW-1133">Transmembrane helix</keyword>
<name>A0A3N9WSQ3_9ACTN</name>
<gene>
    <name evidence="3" type="ORF">DLJ58_29245</name>
</gene>
<evidence type="ECO:0000313" key="3">
    <source>
        <dbReference type="EMBL" id="RQX03739.1"/>
    </source>
</evidence>
<feature type="transmembrane region" description="Helical" evidence="2">
    <location>
        <begin position="42"/>
        <end position="64"/>
    </location>
</feature>